<proteinExistence type="predicted"/>
<dbReference type="PANTHER" id="PTHR47619:SF1">
    <property type="entry name" value="EXODEOXYRIBONUCLEASE WALJ"/>
    <property type="match status" value="1"/>
</dbReference>
<comment type="caution">
    <text evidence="2">The sequence shown here is derived from an EMBL/GenBank/DDBJ whole genome shotgun (WGS) entry which is preliminary data.</text>
</comment>
<dbReference type="InterPro" id="IPR036866">
    <property type="entry name" value="RibonucZ/Hydroxyglut_hydro"/>
</dbReference>
<organism evidence="2 3">
    <name type="scientific">Sphingobacterium zeae</name>
    <dbReference type="NCBI Taxonomy" id="1776859"/>
    <lineage>
        <taxon>Bacteria</taxon>
        <taxon>Pseudomonadati</taxon>
        <taxon>Bacteroidota</taxon>
        <taxon>Sphingobacteriia</taxon>
        <taxon>Sphingobacteriales</taxon>
        <taxon>Sphingobacteriaceae</taxon>
        <taxon>Sphingobacterium</taxon>
    </lineage>
</organism>
<dbReference type="SUPFAM" id="SSF56281">
    <property type="entry name" value="Metallo-hydrolase/oxidoreductase"/>
    <property type="match status" value="1"/>
</dbReference>
<evidence type="ECO:0000259" key="1">
    <source>
        <dbReference type="SMART" id="SM00849"/>
    </source>
</evidence>
<accession>A0ABU0U0Y0</accession>
<dbReference type="InterPro" id="IPR052533">
    <property type="entry name" value="WalJ/YycJ-like"/>
</dbReference>
<feature type="domain" description="Metallo-beta-lactamase" evidence="1">
    <location>
        <begin position="11"/>
        <end position="181"/>
    </location>
</feature>
<dbReference type="Pfam" id="PF12706">
    <property type="entry name" value="Lactamase_B_2"/>
    <property type="match status" value="1"/>
</dbReference>
<dbReference type="SMART" id="SM00849">
    <property type="entry name" value="Lactamase_B"/>
    <property type="match status" value="1"/>
</dbReference>
<name>A0ABU0U0Y0_9SPHI</name>
<dbReference type="Proteomes" id="UP001244640">
    <property type="component" value="Unassembled WGS sequence"/>
</dbReference>
<gene>
    <name evidence="2" type="ORF">QE382_000588</name>
</gene>
<evidence type="ECO:0000313" key="3">
    <source>
        <dbReference type="Proteomes" id="UP001244640"/>
    </source>
</evidence>
<sequence length="270" mass="30588">MKYCAIASGSNGNCYYVAKDDSAILIDAGINSKHIHLRMYNLGILPTQIKAIFITHEHSDHIRGLSVFAKKYNLPVYITKGSYEGTRLQLPSHLVHIISHDEVVEIGGLKVYGIPKYHDAKEPCSFLVSDGTYNIGILTDIGRPCENVQHVIQHSDVLLLESNYDEDMLRIGRYSYFLKNRISSGWGHLSNRVAVELFNAHKTKRLKHLILTHLSGENNTVDLVQQTFEPHCERIKLHVATRYQETELFDLKHVLEQHLAAFSMPVALSS</sequence>
<evidence type="ECO:0000313" key="2">
    <source>
        <dbReference type="EMBL" id="MDQ1148604.1"/>
    </source>
</evidence>
<dbReference type="InterPro" id="IPR001279">
    <property type="entry name" value="Metallo-B-lactamas"/>
</dbReference>
<dbReference type="Gene3D" id="3.60.15.10">
    <property type="entry name" value="Ribonuclease Z/Hydroxyacylglutathione hydrolase-like"/>
    <property type="match status" value="1"/>
</dbReference>
<protein>
    <submittedName>
        <fullName evidence="2">Phosphoribosyl 1,2-cyclic phosphodiesterase</fullName>
    </submittedName>
</protein>
<keyword evidence="3" id="KW-1185">Reference proteome</keyword>
<dbReference type="EMBL" id="JAUTBA010000001">
    <property type="protein sequence ID" value="MDQ1148604.1"/>
    <property type="molecule type" value="Genomic_DNA"/>
</dbReference>
<dbReference type="PANTHER" id="PTHR47619">
    <property type="entry name" value="METALLO-HYDROLASE YYCJ-RELATED"/>
    <property type="match status" value="1"/>
</dbReference>
<reference evidence="2 3" key="1">
    <citation type="submission" date="2023-07" db="EMBL/GenBank/DDBJ databases">
        <title>Functional and genomic diversity of the sorghum phyllosphere microbiome.</title>
        <authorList>
            <person name="Shade A."/>
        </authorList>
    </citation>
    <scope>NUCLEOTIDE SEQUENCE [LARGE SCALE GENOMIC DNA]</scope>
    <source>
        <strain evidence="2 3">SORGH_AS_0892</strain>
    </source>
</reference>
<dbReference type="RefSeq" id="WP_307184614.1">
    <property type="nucleotide sequence ID" value="NZ_JAUTBA010000001.1"/>
</dbReference>